<dbReference type="Proteomes" id="UP000515165">
    <property type="component" value="Chromosome 9"/>
</dbReference>
<dbReference type="KEGG" id="zca:113922677"/>
<protein>
    <submittedName>
        <fullName evidence="3">Uncharacterized protein LOC113922677</fullName>
    </submittedName>
</protein>
<evidence type="ECO:0000313" key="3">
    <source>
        <dbReference type="RefSeq" id="XP_027450665.1"/>
    </source>
</evidence>
<proteinExistence type="predicted"/>
<dbReference type="AlphaFoldDB" id="A0A6J2D2L4"/>
<evidence type="ECO:0000313" key="2">
    <source>
        <dbReference type="Proteomes" id="UP000515165"/>
    </source>
</evidence>
<organism evidence="2 3">
    <name type="scientific">Zalophus californianus</name>
    <name type="common">California sealion</name>
    <dbReference type="NCBI Taxonomy" id="9704"/>
    <lineage>
        <taxon>Eukaryota</taxon>
        <taxon>Metazoa</taxon>
        <taxon>Chordata</taxon>
        <taxon>Craniata</taxon>
        <taxon>Vertebrata</taxon>
        <taxon>Euteleostomi</taxon>
        <taxon>Mammalia</taxon>
        <taxon>Eutheria</taxon>
        <taxon>Laurasiatheria</taxon>
        <taxon>Carnivora</taxon>
        <taxon>Caniformia</taxon>
        <taxon>Pinnipedia</taxon>
        <taxon>Otariidae</taxon>
        <taxon>Zalophus</taxon>
    </lineage>
</organism>
<dbReference type="GeneID" id="113922677"/>
<dbReference type="RefSeq" id="XP_027450665.1">
    <property type="nucleotide sequence ID" value="XM_027594864.1"/>
</dbReference>
<feature type="region of interest" description="Disordered" evidence="1">
    <location>
        <begin position="130"/>
        <end position="153"/>
    </location>
</feature>
<accession>A0A6J2D2L4</accession>
<gene>
    <name evidence="3" type="primary">LOC113922677</name>
</gene>
<keyword evidence="2" id="KW-1185">Reference proteome</keyword>
<evidence type="ECO:0000256" key="1">
    <source>
        <dbReference type="SAM" id="MobiDB-lite"/>
    </source>
</evidence>
<reference evidence="3" key="1">
    <citation type="submission" date="2025-08" db="UniProtKB">
        <authorList>
            <consortium name="RefSeq"/>
        </authorList>
    </citation>
    <scope>IDENTIFICATION</scope>
    <source>
        <tissue evidence="3">Blood</tissue>
    </source>
</reference>
<name>A0A6J2D2L4_ZALCA</name>
<sequence length="240" mass="26730">MSRQKERLKWRTDAFLIRCLWGRGPGKKAKLGSKGASLWTQCPLEDDNELGFAHWGLSQHQPGRKSNHEAREGKELQTEMKPRGVMQGKEEAAGLGTNVAESKTGTHRQRFTYFYSKNFLNLGRDEEKGKFRRAEKRGNYPSPSVNAPEGEKTGYRERAADAGAAPGEGSGSDSAGRRCPTRCGLALEDPPRGCQGFRALLIISIFMTRLVNKTSELATHIYLSRSRSAKQRLARGLARH</sequence>